<dbReference type="Gene3D" id="2.60.200.20">
    <property type="match status" value="1"/>
</dbReference>
<evidence type="ECO:0000313" key="4">
    <source>
        <dbReference type="Proteomes" id="UP001484239"/>
    </source>
</evidence>
<feature type="compositionally biased region" description="Basic and acidic residues" evidence="1">
    <location>
        <begin position="19"/>
        <end position="37"/>
    </location>
</feature>
<dbReference type="CDD" id="cd00060">
    <property type="entry name" value="FHA"/>
    <property type="match status" value="1"/>
</dbReference>
<dbReference type="PANTHER" id="PTHR23308">
    <property type="entry name" value="NUCLEAR INHIBITOR OF PROTEIN PHOSPHATASE-1"/>
    <property type="match status" value="1"/>
</dbReference>
<protein>
    <submittedName>
        <fullName evidence="3">FHA domain-containing protein</fullName>
    </submittedName>
</protein>
<sequence>MSDPGKTQQTPNPALARTVRIDPEEAAPKAPADDPMRRTIVMNQPPTIDAVAWLVADRGAAKGTVHRIDGERSVLGADGSADVRIDDPHISEQHASLRFHDGRFTLTDLDSTNGTRLNGEEVQKSELSDGDRIGLGGTSWVFKCVVFEND</sequence>
<dbReference type="Pfam" id="PF00498">
    <property type="entry name" value="FHA"/>
    <property type="match status" value="1"/>
</dbReference>
<dbReference type="InterPro" id="IPR000253">
    <property type="entry name" value="FHA_dom"/>
</dbReference>
<accession>A0ABU9E7V9</accession>
<feature type="region of interest" description="Disordered" evidence="1">
    <location>
        <begin position="1"/>
        <end position="37"/>
    </location>
</feature>
<feature type="compositionally biased region" description="Polar residues" evidence="1">
    <location>
        <begin position="1"/>
        <end position="12"/>
    </location>
</feature>
<dbReference type="Proteomes" id="UP001484239">
    <property type="component" value="Unassembled WGS sequence"/>
</dbReference>
<dbReference type="SMART" id="SM00240">
    <property type="entry name" value="FHA"/>
    <property type="match status" value="1"/>
</dbReference>
<name>A0ABU9E7V9_9BACT</name>
<dbReference type="InterPro" id="IPR050923">
    <property type="entry name" value="Cell_Proc_Reg/RNA_Proc"/>
</dbReference>
<proteinExistence type="predicted"/>
<evidence type="ECO:0000313" key="3">
    <source>
        <dbReference type="EMBL" id="MEK9500807.1"/>
    </source>
</evidence>
<evidence type="ECO:0000259" key="2">
    <source>
        <dbReference type="PROSITE" id="PS50006"/>
    </source>
</evidence>
<keyword evidence="4" id="KW-1185">Reference proteome</keyword>
<comment type="caution">
    <text evidence="3">The sequence shown here is derived from an EMBL/GenBank/DDBJ whole genome shotgun (WGS) entry which is preliminary data.</text>
</comment>
<dbReference type="EMBL" id="JBBHLI010000003">
    <property type="protein sequence ID" value="MEK9500807.1"/>
    <property type="molecule type" value="Genomic_DNA"/>
</dbReference>
<dbReference type="RefSeq" id="WP_405279611.1">
    <property type="nucleotide sequence ID" value="NZ_CP144380.1"/>
</dbReference>
<dbReference type="InterPro" id="IPR008984">
    <property type="entry name" value="SMAD_FHA_dom_sf"/>
</dbReference>
<dbReference type="PROSITE" id="PS50006">
    <property type="entry name" value="FHA_DOMAIN"/>
    <property type="match status" value="1"/>
</dbReference>
<reference evidence="3 4" key="1">
    <citation type="submission" date="2024-02" db="EMBL/GenBank/DDBJ databases">
        <title>A novel Gemmatimonadota bacterium.</title>
        <authorList>
            <person name="Du Z.-J."/>
            <person name="Ye Y.-Q."/>
        </authorList>
    </citation>
    <scope>NUCLEOTIDE SEQUENCE [LARGE SCALE GENOMIC DNA]</scope>
    <source>
        <strain evidence="3 4">DH-20</strain>
    </source>
</reference>
<dbReference type="SUPFAM" id="SSF49879">
    <property type="entry name" value="SMAD/FHA domain"/>
    <property type="match status" value="1"/>
</dbReference>
<feature type="domain" description="FHA" evidence="2">
    <location>
        <begin position="73"/>
        <end position="122"/>
    </location>
</feature>
<organism evidence="3 4">
    <name type="scientific">Gaopeijia maritima</name>
    <dbReference type="NCBI Taxonomy" id="3119007"/>
    <lineage>
        <taxon>Bacteria</taxon>
        <taxon>Pseudomonadati</taxon>
        <taxon>Gemmatimonadota</taxon>
        <taxon>Longimicrobiia</taxon>
        <taxon>Gaopeijiales</taxon>
        <taxon>Gaopeijiaceae</taxon>
        <taxon>Gaopeijia</taxon>
    </lineage>
</organism>
<gene>
    <name evidence="3" type="ORF">WI372_07450</name>
</gene>
<evidence type="ECO:0000256" key="1">
    <source>
        <dbReference type="SAM" id="MobiDB-lite"/>
    </source>
</evidence>